<dbReference type="AlphaFoldDB" id="A0A2N2E1B5"/>
<sequence>MQIALTFTLKNVIIRPEHYKNTHIMKTTVAYFPGDYTIVYALAACLKAGFELHPASNMHELWDINSRQIVLLDIDSENPAFADFESYREYMRPKIISCLSLADLYESATQKLNNNKVALQIWKQLIDIDDVFKSIVSLKKGYLKDITIKRFAYALRSASIKASNTNDQLFYYKTLENIAAEIADLNSNSEIDILAIYCERVNDTTKAAFKRITCNHSIFTIPYREVAYAYLANISPWLDLDELKKMAKEHYPYLSILQYRANDKEYTWIGSKYNQLDIRQFFDLPRKVCEYQYLEAEEAWIISRDSSSPTSDDEFIGVGSHRHVSRFLRRKIKELTTQ</sequence>
<dbReference type="EMBL" id="PHAH01000016">
    <property type="protein sequence ID" value="PKM88519.1"/>
    <property type="molecule type" value="Genomic_DNA"/>
</dbReference>
<accession>A0A2N2E1B5</accession>
<evidence type="ECO:0000313" key="1">
    <source>
        <dbReference type="EMBL" id="PKM88519.1"/>
    </source>
</evidence>
<gene>
    <name evidence="1" type="ORF">CVU83_01625</name>
</gene>
<protein>
    <submittedName>
        <fullName evidence="1">Uncharacterized protein</fullName>
    </submittedName>
</protein>
<reference evidence="1 2" key="1">
    <citation type="journal article" date="2017" name="ISME J.">
        <title>Potential for microbial H2 and metal transformations associated with novel bacteria and archaea in deep terrestrial subsurface sediments.</title>
        <authorList>
            <person name="Hernsdorf A.W."/>
            <person name="Amano Y."/>
            <person name="Miyakawa K."/>
            <person name="Ise K."/>
            <person name="Suzuki Y."/>
            <person name="Anantharaman K."/>
            <person name="Probst A."/>
            <person name="Burstein D."/>
            <person name="Thomas B.C."/>
            <person name="Banfield J.F."/>
        </authorList>
    </citation>
    <scope>NUCLEOTIDE SEQUENCE [LARGE SCALE GENOMIC DNA]</scope>
    <source>
        <strain evidence="1">HGW-Falkowbacteria-2</strain>
    </source>
</reference>
<dbReference type="Proteomes" id="UP000233325">
    <property type="component" value="Unassembled WGS sequence"/>
</dbReference>
<name>A0A2N2E1B5_9BACT</name>
<evidence type="ECO:0000313" key="2">
    <source>
        <dbReference type="Proteomes" id="UP000233325"/>
    </source>
</evidence>
<comment type="caution">
    <text evidence="1">The sequence shown here is derived from an EMBL/GenBank/DDBJ whole genome shotgun (WGS) entry which is preliminary data.</text>
</comment>
<proteinExistence type="predicted"/>
<organism evidence="1 2">
    <name type="scientific">Candidatus Falkowbacteria bacterium HGW-Falkowbacteria-2</name>
    <dbReference type="NCBI Taxonomy" id="2013769"/>
    <lineage>
        <taxon>Bacteria</taxon>
        <taxon>Candidatus Falkowiibacteriota</taxon>
    </lineage>
</organism>